<protein>
    <submittedName>
        <fullName evidence="2">Uncharacterized protein</fullName>
    </submittedName>
</protein>
<name>A0A2N0NCY2_9GLOM</name>
<dbReference type="EMBL" id="LLXJ01011060">
    <property type="protein sequence ID" value="PKB92437.1"/>
    <property type="molecule type" value="Genomic_DNA"/>
</dbReference>
<evidence type="ECO:0000256" key="1">
    <source>
        <dbReference type="SAM" id="MobiDB-lite"/>
    </source>
</evidence>
<gene>
    <name evidence="2" type="ORF">RhiirA5_444676</name>
</gene>
<dbReference type="Proteomes" id="UP000232722">
    <property type="component" value="Unassembled WGS sequence"/>
</dbReference>
<sequence length="55" mass="6362">EDIYKILLRWQYEPNHKQTIELQAQIIKEADEINNNSSNSGITTTKLGISYNTHS</sequence>
<evidence type="ECO:0000313" key="2">
    <source>
        <dbReference type="EMBL" id="PKB92437.1"/>
    </source>
</evidence>
<dbReference type="AlphaFoldDB" id="A0A2N0NCY2"/>
<comment type="caution">
    <text evidence="2">The sequence shown here is derived from an EMBL/GenBank/DDBJ whole genome shotgun (WGS) entry which is preliminary data.</text>
</comment>
<feature type="region of interest" description="Disordered" evidence="1">
    <location>
        <begin position="34"/>
        <end position="55"/>
    </location>
</feature>
<proteinExistence type="predicted"/>
<reference evidence="2 3" key="1">
    <citation type="submission" date="2016-04" db="EMBL/GenBank/DDBJ databases">
        <title>Genome analyses suggest a sexual origin of heterokaryosis in a supposedly ancient asexual fungus.</title>
        <authorList>
            <person name="Ropars J."/>
            <person name="Sedzielewska K."/>
            <person name="Noel J."/>
            <person name="Charron P."/>
            <person name="Farinelli L."/>
            <person name="Marton T."/>
            <person name="Kruger M."/>
            <person name="Pelin A."/>
            <person name="Brachmann A."/>
            <person name="Corradi N."/>
        </authorList>
    </citation>
    <scope>NUCLEOTIDE SEQUENCE [LARGE SCALE GENOMIC DNA]</scope>
    <source>
        <strain evidence="2 3">A5</strain>
    </source>
</reference>
<evidence type="ECO:0000313" key="3">
    <source>
        <dbReference type="Proteomes" id="UP000232722"/>
    </source>
</evidence>
<feature type="non-terminal residue" evidence="2">
    <location>
        <position position="1"/>
    </location>
</feature>
<organism evidence="2 3">
    <name type="scientific">Rhizophagus irregularis</name>
    <dbReference type="NCBI Taxonomy" id="588596"/>
    <lineage>
        <taxon>Eukaryota</taxon>
        <taxon>Fungi</taxon>
        <taxon>Fungi incertae sedis</taxon>
        <taxon>Mucoromycota</taxon>
        <taxon>Glomeromycotina</taxon>
        <taxon>Glomeromycetes</taxon>
        <taxon>Glomerales</taxon>
        <taxon>Glomeraceae</taxon>
        <taxon>Rhizophagus</taxon>
    </lineage>
</organism>
<feature type="compositionally biased region" description="Polar residues" evidence="1">
    <location>
        <begin position="41"/>
        <end position="55"/>
    </location>
</feature>
<reference evidence="2 3" key="2">
    <citation type="submission" date="2017-09" db="EMBL/GenBank/DDBJ databases">
        <title>Extensive intraspecific genome diversity in a model arbuscular mycorrhizal fungus.</title>
        <authorList>
            <person name="Chen E.C."/>
            <person name="Morin E."/>
            <person name="Beaudet D."/>
            <person name="Noel J."/>
            <person name="Ndikumana S."/>
            <person name="Charron P."/>
            <person name="St-Onge C."/>
            <person name="Giorgi J."/>
            <person name="Grigoriev I.V."/>
            <person name="Roux C."/>
            <person name="Martin F.M."/>
            <person name="Corradi N."/>
        </authorList>
    </citation>
    <scope>NUCLEOTIDE SEQUENCE [LARGE SCALE GENOMIC DNA]</scope>
    <source>
        <strain evidence="2 3">A5</strain>
    </source>
</reference>
<accession>A0A2N0NCY2</accession>